<keyword evidence="7 17" id="KW-0812">Transmembrane</keyword>
<keyword evidence="9" id="KW-0256">Endoplasmic reticulum</keyword>
<evidence type="ECO:0000256" key="2">
    <source>
        <dbReference type="ARBA" id="ARBA00004294"/>
    </source>
</evidence>
<evidence type="ECO:0000256" key="4">
    <source>
        <dbReference type="ARBA" id="ARBA00010459"/>
    </source>
</evidence>
<keyword evidence="8" id="KW-1000">Mitochondrion outer membrane</keyword>
<dbReference type="EMBL" id="JARBDR010000919">
    <property type="protein sequence ID" value="KAJ8300488.1"/>
    <property type="molecule type" value="Genomic_DNA"/>
</dbReference>
<organism evidence="18 19">
    <name type="scientific">Tegillarca granosa</name>
    <name type="common">Malaysian cockle</name>
    <name type="synonym">Anadara granosa</name>
    <dbReference type="NCBI Taxonomy" id="220873"/>
    <lineage>
        <taxon>Eukaryota</taxon>
        <taxon>Metazoa</taxon>
        <taxon>Spiralia</taxon>
        <taxon>Lophotrochozoa</taxon>
        <taxon>Mollusca</taxon>
        <taxon>Bivalvia</taxon>
        <taxon>Autobranchia</taxon>
        <taxon>Pteriomorphia</taxon>
        <taxon>Arcoida</taxon>
        <taxon>Arcoidea</taxon>
        <taxon>Arcidae</taxon>
        <taxon>Tegillarca</taxon>
    </lineage>
</organism>
<name>A0ABQ9E507_TEGGR</name>
<keyword evidence="10 17" id="KW-1133">Transmembrane helix</keyword>
<dbReference type="InterPro" id="IPR023352">
    <property type="entry name" value="MAPEG-like_dom_sf"/>
</dbReference>
<feature type="transmembrane region" description="Helical" evidence="17">
    <location>
        <begin position="81"/>
        <end position="100"/>
    </location>
</feature>
<evidence type="ECO:0000256" key="10">
    <source>
        <dbReference type="ARBA" id="ARBA00022989"/>
    </source>
</evidence>
<comment type="subcellular location">
    <subcellularLocation>
        <location evidence="3">Endoplasmic reticulum membrane</location>
        <topology evidence="3">Multi-pass membrane protein</topology>
    </subcellularLocation>
    <subcellularLocation>
        <location evidence="2">Mitochondrion outer membrane</location>
    </subcellularLocation>
</comment>
<dbReference type="SUPFAM" id="SSF161084">
    <property type="entry name" value="MAPEG domain-like"/>
    <property type="match status" value="1"/>
</dbReference>
<protein>
    <recommendedName>
        <fullName evidence="15">Microsomal glutathione S-transferase 1</fullName>
        <ecNumber evidence="5">2.5.1.18</ecNumber>
    </recommendedName>
</protein>
<accession>A0ABQ9E507</accession>
<dbReference type="InterPro" id="IPR040162">
    <property type="entry name" value="MGST1-like"/>
</dbReference>
<dbReference type="Proteomes" id="UP001217089">
    <property type="component" value="Unassembled WGS sequence"/>
</dbReference>
<comment type="function">
    <text evidence="1">Conjugation of reduced glutathione to a wide number of exogenous and endogenous hydrophobic electrophiles.</text>
</comment>
<evidence type="ECO:0000256" key="8">
    <source>
        <dbReference type="ARBA" id="ARBA00022787"/>
    </source>
</evidence>
<evidence type="ECO:0000256" key="11">
    <source>
        <dbReference type="ARBA" id="ARBA00022990"/>
    </source>
</evidence>
<dbReference type="PANTHER" id="PTHR10689">
    <property type="entry name" value="MICROSOMAL GLUTATHIONE S-TRANSFERASE 1"/>
    <property type="match status" value="1"/>
</dbReference>
<gene>
    <name evidence="18" type="ORF">KUTeg_022007</name>
</gene>
<evidence type="ECO:0000256" key="12">
    <source>
        <dbReference type="ARBA" id="ARBA00023128"/>
    </source>
</evidence>
<evidence type="ECO:0000256" key="7">
    <source>
        <dbReference type="ARBA" id="ARBA00022692"/>
    </source>
</evidence>
<evidence type="ECO:0000313" key="19">
    <source>
        <dbReference type="Proteomes" id="UP001217089"/>
    </source>
</evidence>
<keyword evidence="19" id="KW-1185">Reference proteome</keyword>
<comment type="caution">
    <text evidence="18">The sequence shown here is derived from an EMBL/GenBank/DDBJ whole genome shotgun (WGS) entry which is preliminary data.</text>
</comment>
<comment type="similarity">
    <text evidence="4">Belongs to the MAPEG family.</text>
</comment>
<evidence type="ECO:0000256" key="14">
    <source>
        <dbReference type="ARBA" id="ARBA00038540"/>
    </source>
</evidence>
<reference evidence="18 19" key="1">
    <citation type="submission" date="2022-12" db="EMBL/GenBank/DDBJ databases">
        <title>Chromosome-level genome of Tegillarca granosa.</title>
        <authorList>
            <person name="Kim J."/>
        </authorList>
    </citation>
    <scope>NUCLEOTIDE SEQUENCE [LARGE SCALE GENOMIC DNA]</scope>
    <source>
        <strain evidence="18">Teg-2019</strain>
        <tissue evidence="18">Adductor muscle</tissue>
    </source>
</reference>
<keyword evidence="11" id="KW-0007">Acetylation</keyword>
<sequence length="158" mass="18026">MANTSLSFDNLVFSQFAFYAAVVLLKTLLMSTYTSRFRIAKKVFANPEDYLGGPKREIRQPPFDDDVERVRRCHLNDLENVLPFVLLGFLYVLTGPDPWIAALHFRMFTGCRIFHTIAYLTPLPQPSRFLGFVGGLIVNISMTISVLRVGIIIRVNRQ</sequence>
<feature type="transmembrane region" description="Helical" evidence="17">
    <location>
        <begin position="12"/>
        <end position="33"/>
    </location>
</feature>
<dbReference type="Gene3D" id="1.20.120.550">
    <property type="entry name" value="Membrane associated eicosanoid/glutathione metabolism-like domain"/>
    <property type="match status" value="1"/>
</dbReference>
<evidence type="ECO:0000256" key="15">
    <source>
        <dbReference type="ARBA" id="ARBA00039397"/>
    </source>
</evidence>
<dbReference type="EC" id="2.5.1.18" evidence="5"/>
<feature type="transmembrane region" description="Helical" evidence="17">
    <location>
        <begin position="129"/>
        <end position="153"/>
    </location>
</feature>
<dbReference type="PANTHER" id="PTHR10689:SF6">
    <property type="entry name" value="MICROSOMAL GLUTATHIONE S-TRANSFERASE 1"/>
    <property type="match status" value="1"/>
</dbReference>
<keyword evidence="12" id="KW-0496">Mitochondrion</keyword>
<comment type="catalytic activity">
    <reaction evidence="16">
        <text>RX + glutathione = an S-substituted glutathione + a halide anion + H(+)</text>
        <dbReference type="Rhea" id="RHEA:16437"/>
        <dbReference type="ChEBI" id="CHEBI:15378"/>
        <dbReference type="ChEBI" id="CHEBI:16042"/>
        <dbReference type="ChEBI" id="CHEBI:17792"/>
        <dbReference type="ChEBI" id="CHEBI:57925"/>
        <dbReference type="ChEBI" id="CHEBI:90779"/>
        <dbReference type="EC" id="2.5.1.18"/>
    </reaction>
    <physiologicalReaction direction="left-to-right" evidence="16">
        <dbReference type="Rhea" id="RHEA:16438"/>
    </physiologicalReaction>
</comment>
<evidence type="ECO:0000256" key="17">
    <source>
        <dbReference type="SAM" id="Phobius"/>
    </source>
</evidence>
<dbReference type="InterPro" id="IPR001129">
    <property type="entry name" value="Membr-assoc_MAPEG"/>
</dbReference>
<keyword evidence="6" id="KW-0808">Transferase</keyword>
<evidence type="ECO:0000256" key="13">
    <source>
        <dbReference type="ARBA" id="ARBA00023136"/>
    </source>
</evidence>
<evidence type="ECO:0000256" key="3">
    <source>
        <dbReference type="ARBA" id="ARBA00004477"/>
    </source>
</evidence>
<evidence type="ECO:0000256" key="9">
    <source>
        <dbReference type="ARBA" id="ARBA00022824"/>
    </source>
</evidence>
<proteinExistence type="inferred from homology"/>
<evidence type="ECO:0000256" key="16">
    <source>
        <dbReference type="ARBA" id="ARBA00049385"/>
    </source>
</evidence>
<evidence type="ECO:0000256" key="1">
    <source>
        <dbReference type="ARBA" id="ARBA00003701"/>
    </source>
</evidence>
<evidence type="ECO:0000256" key="5">
    <source>
        <dbReference type="ARBA" id="ARBA00012452"/>
    </source>
</evidence>
<evidence type="ECO:0000313" key="18">
    <source>
        <dbReference type="EMBL" id="KAJ8300488.1"/>
    </source>
</evidence>
<keyword evidence="13 17" id="KW-0472">Membrane</keyword>
<comment type="subunit">
    <text evidence="14">Homotrimer; The trimer binds only one molecule of glutathione.</text>
</comment>
<dbReference type="Pfam" id="PF01124">
    <property type="entry name" value="MAPEG"/>
    <property type="match status" value="1"/>
</dbReference>
<evidence type="ECO:0000256" key="6">
    <source>
        <dbReference type="ARBA" id="ARBA00022679"/>
    </source>
</evidence>